<dbReference type="EMBL" id="CM010724">
    <property type="protein sequence ID" value="RZC80656.1"/>
    <property type="molecule type" value="Genomic_DNA"/>
</dbReference>
<name>A0A4Y7L637_PAPSO</name>
<dbReference type="AlphaFoldDB" id="A0A4Y7L637"/>
<feature type="region of interest" description="Disordered" evidence="1">
    <location>
        <begin position="1"/>
        <end position="20"/>
    </location>
</feature>
<evidence type="ECO:0000313" key="3">
    <source>
        <dbReference type="Proteomes" id="UP000316621"/>
    </source>
</evidence>
<proteinExistence type="predicted"/>
<reference evidence="2 3" key="1">
    <citation type="journal article" date="2018" name="Science">
        <title>The opium poppy genome and morphinan production.</title>
        <authorList>
            <person name="Guo L."/>
            <person name="Winzer T."/>
            <person name="Yang X."/>
            <person name="Li Y."/>
            <person name="Ning Z."/>
            <person name="He Z."/>
            <person name="Teodor R."/>
            <person name="Lu Y."/>
            <person name="Bowser T.A."/>
            <person name="Graham I.A."/>
            <person name="Ye K."/>
        </authorList>
    </citation>
    <scope>NUCLEOTIDE SEQUENCE [LARGE SCALE GENOMIC DNA]</scope>
    <source>
        <strain evidence="3">cv. HN1</strain>
        <tissue evidence="2">Leaves</tissue>
    </source>
</reference>
<evidence type="ECO:0000313" key="2">
    <source>
        <dbReference type="EMBL" id="RZC80656.1"/>
    </source>
</evidence>
<keyword evidence="3" id="KW-1185">Reference proteome</keyword>
<dbReference type="Gramene" id="RZC80656">
    <property type="protein sequence ID" value="RZC80656"/>
    <property type="gene ID" value="C5167_043226"/>
</dbReference>
<sequence>MSKQPLLSGGESSGLNKRHPLPFGRRFDAIKYGDTYQKAAALVDLGLTSMFRHLVGNVGHIPQRYGNLGGILCFSFSMSYWEFTLSQT</sequence>
<evidence type="ECO:0000256" key="1">
    <source>
        <dbReference type="SAM" id="MobiDB-lite"/>
    </source>
</evidence>
<organism evidence="2 3">
    <name type="scientific">Papaver somniferum</name>
    <name type="common">Opium poppy</name>
    <dbReference type="NCBI Taxonomy" id="3469"/>
    <lineage>
        <taxon>Eukaryota</taxon>
        <taxon>Viridiplantae</taxon>
        <taxon>Streptophyta</taxon>
        <taxon>Embryophyta</taxon>
        <taxon>Tracheophyta</taxon>
        <taxon>Spermatophyta</taxon>
        <taxon>Magnoliopsida</taxon>
        <taxon>Ranunculales</taxon>
        <taxon>Papaveraceae</taxon>
        <taxon>Papaveroideae</taxon>
        <taxon>Papaver</taxon>
    </lineage>
</organism>
<gene>
    <name evidence="2" type="ORF">C5167_043226</name>
</gene>
<protein>
    <submittedName>
        <fullName evidence="2">Uncharacterized protein</fullName>
    </submittedName>
</protein>
<dbReference type="Proteomes" id="UP000316621">
    <property type="component" value="Chromosome 10"/>
</dbReference>
<accession>A0A4Y7L637</accession>